<reference evidence="3 4" key="1">
    <citation type="submission" date="2017-03" db="EMBL/GenBank/DDBJ databases">
        <title>Isolation of Levoglucosan Utilizing Bacteria.</title>
        <authorList>
            <person name="Arya A.S."/>
        </authorList>
    </citation>
    <scope>NUCLEOTIDE SEQUENCE [LARGE SCALE GENOMIC DNA]</scope>
    <source>
        <strain evidence="3 4">MEC069</strain>
    </source>
</reference>
<protein>
    <recommendedName>
        <fullName evidence="2">ATP-grasp domain-containing protein</fullName>
    </recommendedName>
</protein>
<proteinExistence type="predicted"/>
<accession>A0A4Y8Q3W2</accession>
<dbReference type="OrthoDB" id="40611at2"/>
<keyword evidence="1" id="KW-0547">Nucleotide-binding</keyword>
<feature type="domain" description="ATP-grasp" evidence="2">
    <location>
        <begin position="123"/>
        <end position="314"/>
    </location>
</feature>
<dbReference type="RefSeq" id="WP_134752128.1">
    <property type="nucleotide sequence ID" value="NZ_MYFO02000002.1"/>
</dbReference>
<dbReference type="InterPro" id="IPR011761">
    <property type="entry name" value="ATP-grasp"/>
</dbReference>
<evidence type="ECO:0000256" key="1">
    <source>
        <dbReference type="PROSITE-ProRule" id="PRU00409"/>
    </source>
</evidence>
<evidence type="ECO:0000313" key="3">
    <source>
        <dbReference type="EMBL" id="TFE88678.1"/>
    </source>
</evidence>
<dbReference type="Gene3D" id="3.30.470.20">
    <property type="entry name" value="ATP-grasp fold, B domain"/>
    <property type="match status" value="1"/>
</dbReference>
<dbReference type="AlphaFoldDB" id="A0A4Y8Q3W2"/>
<dbReference type="PROSITE" id="PS50975">
    <property type="entry name" value="ATP_GRASP"/>
    <property type="match status" value="1"/>
</dbReference>
<dbReference type="GO" id="GO:0005524">
    <property type="term" value="F:ATP binding"/>
    <property type="evidence" value="ECO:0007669"/>
    <property type="project" value="UniProtKB-UniRule"/>
</dbReference>
<gene>
    <name evidence="3" type="ORF">B5M42_09540</name>
</gene>
<evidence type="ECO:0000259" key="2">
    <source>
        <dbReference type="PROSITE" id="PS50975"/>
    </source>
</evidence>
<keyword evidence="1" id="KW-0067">ATP-binding</keyword>
<name>A0A4Y8Q3W2_9BACL</name>
<dbReference type="GO" id="GO:0046872">
    <property type="term" value="F:metal ion binding"/>
    <property type="evidence" value="ECO:0007669"/>
    <property type="project" value="InterPro"/>
</dbReference>
<keyword evidence="4" id="KW-1185">Reference proteome</keyword>
<sequence>MRTDGPGVLLTGGRAPAALELARALAEGGWRVHAAESLSRHLCRASRAVAGSHRVPAPAEDPGRYAAALAELATREGLGALVPACEEVFHIARYAQQLAASGCRVLAAPLTALARLHSKWAFIRLAASYGFDVPHTRLLTSPAAWREAVEQTDERLVLKPVYSRFAANVTFVGAMPGIPAKRGAVGVSPADHLIPPVSERYPWVAQQYVAGRELCAYAIAHEGRLAAFAVYESFYRAGRGATVYFEALPHAALREWVGRFVALERFSGQIAFDFIETPEGRLYPLECNPRATSGVHLFRGDGARLAAALLAPERLDGVCLQPRAGAKAMLTLPMLACGLAAQPTPRGALRWLGKLLTARDAVFRWRDPLPYAGQLGLLGELARIGRKRGVSLMAASTLDMEWNGDA</sequence>
<dbReference type="SUPFAM" id="SSF56059">
    <property type="entry name" value="Glutathione synthetase ATP-binding domain-like"/>
    <property type="match status" value="1"/>
</dbReference>
<comment type="caution">
    <text evidence="3">The sequence shown here is derived from an EMBL/GenBank/DDBJ whole genome shotgun (WGS) entry which is preliminary data.</text>
</comment>
<evidence type="ECO:0000313" key="4">
    <source>
        <dbReference type="Proteomes" id="UP000298246"/>
    </source>
</evidence>
<organism evidence="3 4">
    <name type="scientific">Paenibacillus athensensis</name>
    <dbReference type="NCBI Taxonomy" id="1967502"/>
    <lineage>
        <taxon>Bacteria</taxon>
        <taxon>Bacillati</taxon>
        <taxon>Bacillota</taxon>
        <taxon>Bacilli</taxon>
        <taxon>Bacillales</taxon>
        <taxon>Paenibacillaceae</taxon>
        <taxon>Paenibacillus</taxon>
    </lineage>
</organism>
<dbReference type="EMBL" id="MYFO01000009">
    <property type="protein sequence ID" value="TFE88678.1"/>
    <property type="molecule type" value="Genomic_DNA"/>
</dbReference>
<dbReference type="Proteomes" id="UP000298246">
    <property type="component" value="Unassembled WGS sequence"/>
</dbReference>
<dbReference type="Gene3D" id="3.40.50.20">
    <property type="match status" value="1"/>
</dbReference>